<dbReference type="PANTHER" id="PTHR21198">
    <property type="entry name" value="GLUTAMATE RACEMASE"/>
    <property type="match status" value="1"/>
</dbReference>
<dbReference type="InterPro" id="IPR018187">
    <property type="entry name" value="Asp/Glu_racemase_AS_1"/>
</dbReference>
<dbReference type="SUPFAM" id="SSF53681">
    <property type="entry name" value="Aspartate/glutamate racemase"/>
    <property type="match status" value="2"/>
</dbReference>
<dbReference type="GO" id="GO:0008881">
    <property type="term" value="F:glutamate racemase activity"/>
    <property type="evidence" value="ECO:0007669"/>
    <property type="project" value="UniProtKB-UniRule"/>
</dbReference>
<sequence length="301" mass="30965">MSVPHMSFHDRPIGIFDSGVGGLTVLRALRERLPAESLLYLGDTARLPYGTKSPETIARYAVQAAGLLVERGIKLLVVACNTASAHALDALRDAYPDIEVTGVIEPGAEAACAASVSGRIAVIATESTARAGAYQHAIQRIRGDADVVTQACSVFVALAEEGWLDGPVAQAAAQRYLAPLFGGSGAGPDTLVLGCTHFPLLSPVLKGIVGPDVKLVDSAVTTAEVVAGMLERAGVAAGNGLLPGPAPAPIRLLATDAPDRFARVAANFLPFPITAAMVELVDLQQAGATASSKDTAKLVRT</sequence>
<dbReference type="InterPro" id="IPR004391">
    <property type="entry name" value="Glu_race"/>
</dbReference>
<dbReference type="PROSITE" id="PS00924">
    <property type="entry name" value="ASP_GLU_RACEMASE_2"/>
    <property type="match status" value="1"/>
</dbReference>
<comment type="pathway">
    <text evidence="7">Cell wall biogenesis; peptidoglycan biosynthesis.</text>
</comment>
<evidence type="ECO:0000313" key="8">
    <source>
        <dbReference type="EMBL" id="GEO41415.1"/>
    </source>
</evidence>
<dbReference type="GO" id="GO:0071555">
    <property type="term" value="P:cell wall organization"/>
    <property type="evidence" value="ECO:0007669"/>
    <property type="project" value="UniProtKB-KW"/>
</dbReference>
<comment type="function">
    <text evidence="7">Provides the (R)-glutamate required for cell wall biosynthesis.</text>
</comment>
<evidence type="ECO:0000256" key="3">
    <source>
        <dbReference type="ARBA" id="ARBA00022960"/>
    </source>
</evidence>
<comment type="catalytic activity">
    <reaction evidence="1 7">
        <text>L-glutamate = D-glutamate</text>
        <dbReference type="Rhea" id="RHEA:12813"/>
        <dbReference type="ChEBI" id="CHEBI:29985"/>
        <dbReference type="ChEBI" id="CHEBI:29986"/>
        <dbReference type="EC" id="5.1.1.3"/>
    </reaction>
</comment>
<dbReference type="InterPro" id="IPR033134">
    <property type="entry name" value="Asp/Glu_racemase_AS_2"/>
</dbReference>
<evidence type="ECO:0000256" key="6">
    <source>
        <dbReference type="ARBA" id="ARBA00023316"/>
    </source>
</evidence>
<dbReference type="AlphaFoldDB" id="A0A512DY79"/>
<evidence type="ECO:0000313" key="9">
    <source>
        <dbReference type="Proteomes" id="UP000321523"/>
    </source>
</evidence>
<protein>
    <recommendedName>
        <fullName evidence="2 7">Glutamate racemase</fullName>
        <ecNumber evidence="2 7">5.1.1.3</ecNumber>
    </recommendedName>
</protein>
<dbReference type="InterPro" id="IPR001920">
    <property type="entry name" value="Asp/Glu_race"/>
</dbReference>
<gene>
    <name evidence="7 8" type="primary">murI</name>
    <name evidence="8" type="ORF">SAE02_55630</name>
</gene>
<dbReference type="NCBIfam" id="TIGR00067">
    <property type="entry name" value="glut_race"/>
    <property type="match status" value="1"/>
</dbReference>
<dbReference type="EMBL" id="BJYZ01000028">
    <property type="protein sequence ID" value="GEO41415.1"/>
    <property type="molecule type" value="Genomic_DNA"/>
</dbReference>
<dbReference type="EC" id="5.1.1.3" evidence="2 7"/>
<accession>A0A512DY79</accession>
<dbReference type="Proteomes" id="UP000321523">
    <property type="component" value="Unassembled WGS sequence"/>
</dbReference>
<feature type="binding site" evidence="7">
    <location>
        <begin position="196"/>
        <end position="197"/>
    </location>
    <ligand>
        <name>substrate</name>
    </ligand>
</feature>
<dbReference type="HAMAP" id="MF_00258">
    <property type="entry name" value="Glu_racemase"/>
    <property type="match status" value="1"/>
</dbReference>
<feature type="active site" description="Proton donor/acceptor" evidence="7">
    <location>
        <position position="80"/>
    </location>
</feature>
<comment type="similarity">
    <text evidence="7">Belongs to the aspartate/glutamate racemases family.</text>
</comment>
<dbReference type="Gene3D" id="3.40.50.1860">
    <property type="match status" value="2"/>
</dbReference>
<dbReference type="PANTHER" id="PTHR21198:SF2">
    <property type="entry name" value="GLUTAMATE RACEMASE"/>
    <property type="match status" value="1"/>
</dbReference>
<keyword evidence="9" id="KW-1185">Reference proteome</keyword>
<proteinExistence type="inferred from homology"/>
<feature type="binding site" evidence="7">
    <location>
        <begin position="17"/>
        <end position="18"/>
    </location>
    <ligand>
        <name>substrate</name>
    </ligand>
</feature>
<dbReference type="InterPro" id="IPR015942">
    <property type="entry name" value="Asp/Glu/hydantoin_racemase"/>
</dbReference>
<name>A0A512DY79_9PROT</name>
<dbReference type="UniPathway" id="UPA00219"/>
<keyword evidence="3 7" id="KW-0133">Cell shape</keyword>
<feature type="binding site" evidence="7">
    <location>
        <begin position="81"/>
        <end position="82"/>
    </location>
    <ligand>
        <name>substrate</name>
    </ligand>
</feature>
<dbReference type="GO" id="GO:0008360">
    <property type="term" value="P:regulation of cell shape"/>
    <property type="evidence" value="ECO:0007669"/>
    <property type="project" value="UniProtKB-KW"/>
</dbReference>
<feature type="binding site" evidence="7">
    <location>
        <begin position="49"/>
        <end position="50"/>
    </location>
    <ligand>
        <name>substrate</name>
    </ligand>
</feature>
<keyword evidence="4 7" id="KW-0573">Peptidoglycan synthesis</keyword>
<evidence type="ECO:0000256" key="7">
    <source>
        <dbReference type="HAMAP-Rule" id="MF_00258"/>
    </source>
</evidence>
<evidence type="ECO:0000256" key="1">
    <source>
        <dbReference type="ARBA" id="ARBA00001602"/>
    </source>
</evidence>
<dbReference type="Pfam" id="PF01177">
    <property type="entry name" value="Asp_Glu_race"/>
    <property type="match status" value="1"/>
</dbReference>
<dbReference type="PROSITE" id="PS00923">
    <property type="entry name" value="ASP_GLU_RACEMASE_1"/>
    <property type="match status" value="1"/>
</dbReference>
<evidence type="ECO:0000256" key="4">
    <source>
        <dbReference type="ARBA" id="ARBA00022984"/>
    </source>
</evidence>
<keyword evidence="6 7" id="KW-0961">Cell wall biogenesis/degradation</keyword>
<dbReference type="GO" id="GO:0009252">
    <property type="term" value="P:peptidoglycan biosynthetic process"/>
    <property type="evidence" value="ECO:0007669"/>
    <property type="project" value="UniProtKB-UniRule"/>
</dbReference>
<evidence type="ECO:0000256" key="5">
    <source>
        <dbReference type="ARBA" id="ARBA00023235"/>
    </source>
</evidence>
<dbReference type="FunFam" id="3.40.50.1860:FF:000001">
    <property type="entry name" value="Glutamate racemase"/>
    <property type="match status" value="1"/>
</dbReference>
<organism evidence="8 9">
    <name type="scientific">Skermanella aerolata</name>
    <dbReference type="NCBI Taxonomy" id="393310"/>
    <lineage>
        <taxon>Bacteria</taxon>
        <taxon>Pseudomonadati</taxon>
        <taxon>Pseudomonadota</taxon>
        <taxon>Alphaproteobacteria</taxon>
        <taxon>Rhodospirillales</taxon>
        <taxon>Azospirillaceae</taxon>
        <taxon>Skermanella</taxon>
    </lineage>
</organism>
<reference evidence="8 9" key="1">
    <citation type="submission" date="2019-07" db="EMBL/GenBank/DDBJ databases">
        <title>Whole genome shotgun sequence of Skermanella aerolata NBRC 106429.</title>
        <authorList>
            <person name="Hosoyama A."/>
            <person name="Uohara A."/>
            <person name="Ohji S."/>
            <person name="Ichikawa N."/>
        </authorList>
    </citation>
    <scope>NUCLEOTIDE SEQUENCE [LARGE SCALE GENOMIC DNA]</scope>
    <source>
        <strain evidence="8 9">NBRC 106429</strain>
    </source>
</reference>
<keyword evidence="5 7" id="KW-0413">Isomerase</keyword>
<comment type="caution">
    <text evidence="8">The sequence shown here is derived from an EMBL/GenBank/DDBJ whole genome shotgun (WGS) entry which is preliminary data.</text>
</comment>
<evidence type="ECO:0000256" key="2">
    <source>
        <dbReference type="ARBA" id="ARBA00013090"/>
    </source>
</evidence>
<feature type="active site" description="Proton donor/acceptor" evidence="7">
    <location>
        <position position="195"/>
    </location>
</feature>